<keyword evidence="1" id="KW-0176">Collagen</keyword>
<dbReference type="AlphaFoldDB" id="Q6V9G2"/>
<evidence type="ECO:0000313" key="1">
    <source>
        <dbReference type="EMBL" id="AAQ24523.1"/>
    </source>
</evidence>
<accession>Q6V9G2</accession>
<name>Q6V9G2_BRUMA</name>
<proteinExistence type="evidence at transcript level"/>
<protein>
    <submittedName>
        <fullName evidence="1">Putative cuticular collagen-4</fullName>
    </submittedName>
</protein>
<reference evidence="1" key="1">
    <citation type="journal article" date="2004" name="Infect. Immun.">
        <title>Novel phage display-based subtractive screening to identify vaccine candidates of Brugia malayi.</title>
        <authorList>
            <person name="Gnanasekar M."/>
            <person name="Rao K.V."/>
            <person name="He Y.X."/>
            <person name="Mishra P.K."/>
            <person name="Nutman T.B."/>
            <person name="Kaliraj P."/>
            <person name="Ramaswamy K."/>
        </authorList>
    </citation>
    <scope>NUCLEOTIDE SEQUENCE</scope>
</reference>
<dbReference type="EMBL" id="AY347274">
    <property type="protein sequence ID" value="AAQ24523.1"/>
    <property type="molecule type" value="mRNA"/>
</dbReference>
<organism evidence="1">
    <name type="scientific">Brugia malayi</name>
    <name type="common">Filarial nematode worm</name>
    <dbReference type="NCBI Taxonomy" id="6279"/>
    <lineage>
        <taxon>Eukaryota</taxon>
        <taxon>Metazoa</taxon>
        <taxon>Ecdysozoa</taxon>
        <taxon>Nematoda</taxon>
        <taxon>Chromadorea</taxon>
        <taxon>Rhabditida</taxon>
        <taxon>Spirurina</taxon>
        <taxon>Spiruromorpha</taxon>
        <taxon>Filarioidea</taxon>
        <taxon>Onchocercidae</taxon>
        <taxon>Brugia</taxon>
    </lineage>
</organism>
<dbReference type="GO" id="GO:0005581">
    <property type="term" value="C:collagen trimer"/>
    <property type="evidence" value="ECO:0007669"/>
    <property type="project" value="UniProtKB-KW"/>
</dbReference>
<sequence>MVGPRGPAGSQGLPGPDAHYCPCPARSSVFLTMAKKAKHKSA</sequence>